<protein>
    <recommendedName>
        <fullName evidence="4">C2H2-type domain-containing protein</fullName>
    </recommendedName>
</protein>
<gene>
    <name evidence="2" type="ORF">CTZ28_23410</name>
</gene>
<organism evidence="2 3">
    <name type="scientific">Streptomyces shenzhenensis</name>
    <dbReference type="NCBI Taxonomy" id="943815"/>
    <lineage>
        <taxon>Bacteria</taxon>
        <taxon>Bacillati</taxon>
        <taxon>Actinomycetota</taxon>
        <taxon>Actinomycetes</taxon>
        <taxon>Kitasatosporales</taxon>
        <taxon>Streptomycetaceae</taxon>
        <taxon>Streptomyces</taxon>
    </lineage>
</organism>
<dbReference type="Proteomes" id="UP000270471">
    <property type="component" value="Unassembled WGS sequence"/>
</dbReference>
<evidence type="ECO:0000256" key="1">
    <source>
        <dbReference type="SAM" id="MobiDB-lite"/>
    </source>
</evidence>
<feature type="compositionally biased region" description="Basic residues" evidence="1">
    <location>
        <begin position="62"/>
        <end position="77"/>
    </location>
</feature>
<dbReference type="OrthoDB" id="9872748at2"/>
<name>A0A3M0I5S6_9ACTN</name>
<dbReference type="RefSeq" id="WP_121891669.1">
    <property type="nucleotide sequence ID" value="NZ_PENI01000015.1"/>
</dbReference>
<proteinExistence type="predicted"/>
<evidence type="ECO:0008006" key="4">
    <source>
        <dbReference type="Google" id="ProtNLM"/>
    </source>
</evidence>
<dbReference type="AlphaFoldDB" id="A0A3M0I5S6"/>
<reference evidence="2 3" key="1">
    <citation type="submission" date="2017-11" db="EMBL/GenBank/DDBJ databases">
        <title>Draft genome of actinobacteria isolated from guarana (Paullinia cupana (Mart.) Ducke.</title>
        <authorList>
            <person name="Siqueira K.A."/>
            <person name="Liotti R.G."/>
            <person name="Mendes T.A.O."/>
            <person name="Soares M.A."/>
        </authorList>
    </citation>
    <scope>NUCLEOTIDE SEQUENCE [LARGE SCALE GENOMIC DNA]</scope>
    <source>
        <strain evidence="2 3">193</strain>
    </source>
</reference>
<sequence length="77" mass="9112">MIRDHWFRADHTGAPCLYSGCGRPQAEHVESVGEWMAPRHWFRPVLRRPSRCAQCGRPFGHSTHHGSRKNRRLWHTR</sequence>
<evidence type="ECO:0000313" key="3">
    <source>
        <dbReference type="Proteomes" id="UP000270471"/>
    </source>
</evidence>
<feature type="region of interest" description="Disordered" evidence="1">
    <location>
        <begin position="57"/>
        <end position="77"/>
    </location>
</feature>
<dbReference type="EMBL" id="PENI01000015">
    <property type="protein sequence ID" value="RMB83668.1"/>
    <property type="molecule type" value="Genomic_DNA"/>
</dbReference>
<accession>A0A3M0I5S6</accession>
<evidence type="ECO:0000313" key="2">
    <source>
        <dbReference type="EMBL" id="RMB83668.1"/>
    </source>
</evidence>
<keyword evidence="3" id="KW-1185">Reference proteome</keyword>
<comment type="caution">
    <text evidence="2">The sequence shown here is derived from an EMBL/GenBank/DDBJ whole genome shotgun (WGS) entry which is preliminary data.</text>
</comment>